<feature type="region of interest" description="Disordered" evidence="1">
    <location>
        <begin position="49"/>
        <end position="100"/>
    </location>
</feature>
<evidence type="ECO:0000259" key="2">
    <source>
        <dbReference type="PROSITE" id="PS51912"/>
    </source>
</evidence>
<accession>A0A9W8IBH3</accession>
<gene>
    <name evidence="3" type="ORF">IWW36_004788</name>
</gene>
<dbReference type="Proteomes" id="UP001139887">
    <property type="component" value="Unassembled WGS sequence"/>
</dbReference>
<feature type="compositionally biased region" description="Low complexity" evidence="1">
    <location>
        <begin position="148"/>
        <end position="169"/>
    </location>
</feature>
<feature type="region of interest" description="Disordered" evidence="1">
    <location>
        <begin position="613"/>
        <end position="660"/>
    </location>
</feature>
<organism evidence="3 4">
    <name type="scientific">Coemansia brasiliensis</name>
    <dbReference type="NCBI Taxonomy" id="2650707"/>
    <lineage>
        <taxon>Eukaryota</taxon>
        <taxon>Fungi</taxon>
        <taxon>Fungi incertae sedis</taxon>
        <taxon>Zoopagomycota</taxon>
        <taxon>Kickxellomycotina</taxon>
        <taxon>Kickxellomycetes</taxon>
        <taxon>Kickxellales</taxon>
        <taxon>Kickxellaceae</taxon>
        <taxon>Coemansia</taxon>
    </lineage>
</organism>
<feature type="region of interest" description="Disordered" evidence="1">
    <location>
        <begin position="284"/>
        <end position="458"/>
    </location>
</feature>
<feature type="non-terminal residue" evidence="3">
    <location>
        <position position="740"/>
    </location>
</feature>
<feature type="region of interest" description="Disordered" evidence="1">
    <location>
        <begin position="130"/>
        <end position="248"/>
    </location>
</feature>
<dbReference type="AlphaFoldDB" id="A0A9W8IBH3"/>
<protein>
    <recommendedName>
        <fullName evidence="2">DMAP1-binding domain-containing protein</fullName>
    </recommendedName>
</protein>
<dbReference type="EMBL" id="JANBUW010000803">
    <property type="protein sequence ID" value="KAJ2845421.1"/>
    <property type="molecule type" value="Genomic_DNA"/>
</dbReference>
<feature type="compositionally biased region" description="Polar residues" evidence="1">
    <location>
        <begin position="62"/>
        <end position="79"/>
    </location>
</feature>
<dbReference type="InterPro" id="IPR010506">
    <property type="entry name" value="DMAP1-bd"/>
</dbReference>
<feature type="compositionally biased region" description="Low complexity" evidence="1">
    <location>
        <begin position="430"/>
        <end position="442"/>
    </location>
</feature>
<evidence type="ECO:0000313" key="3">
    <source>
        <dbReference type="EMBL" id="KAJ2845421.1"/>
    </source>
</evidence>
<feature type="compositionally biased region" description="Polar residues" evidence="1">
    <location>
        <begin position="217"/>
        <end position="232"/>
    </location>
</feature>
<feature type="compositionally biased region" description="Polar residues" evidence="1">
    <location>
        <begin position="394"/>
        <end position="409"/>
    </location>
</feature>
<name>A0A9W8IBH3_9FUNG</name>
<dbReference type="PROSITE" id="PS51912">
    <property type="entry name" value="DMAP1_BIND"/>
    <property type="match status" value="1"/>
</dbReference>
<feature type="domain" description="DMAP1-binding" evidence="2">
    <location>
        <begin position="9"/>
        <end position="108"/>
    </location>
</feature>
<dbReference type="OrthoDB" id="69964at2759"/>
<sequence length="740" mass="80539">MDGRVEHPAFDEMPFVFQARIRDIEQELEEGEITQKGFDKRLAKIMQEYQATQADRSPELASHSQSLEPSTTSPDTTTAVEAVDEPTPIPRARNSSKRAFYDARKSTVAGFKKPGINFEALLDDFDTEEDTELLRPVSKYGGKTLANSPSSRSPSQQSSQFQFSLGSPLQPAPPPVPELPHTSRAPTARDDERFDMDSSGRAYNVLSDMMDPYGAPSSRSVEQLYSDDSNSILDDIGEPSEFNPDIITQEAASRPYAATNGDAEAIADDAVSVTSSVEVKRMNSLMYPRRQHPTPDTATMPKANDLRRHISRQNHKREFPLPRPESNSSLEEEHVSSPEPFLSANENPTQVTNEAVEFVSAAPSEAAIAQGTAPSLEATEPSHPSSAAKPSMLTPDTPSTHLFITNAQSDEAAAQDRNAKLPAVSDNGLSPISVSASSGSIPRTSVYPHAASSQISEQRLSSSAVVGLGGAHRSRNGTISLADAAENSAMMLEILAARGNRNSLKVPENEVRESIAASSNRGSYSHWLEYTAAMEAQTQAEQTHLEHTQPVNELNIENSTKDQIDEHRLANELEETLGFSESMSAYSQPPPDIKVPAHEPLIGTKFDTAISGLATDPPVVSTSTESREYHGDFPMQESSSPRPVRRPTYGPRTDRRPTNSMAAAGMGRASYYAAETELEIPVNFDLEVPDVASPTVPATAMLNEGQQQTSMPEEFNFAQQDEQTYTTEQAYPGENNVQQG</sequence>
<feature type="region of interest" description="Disordered" evidence="1">
    <location>
        <begin position="719"/>
        <end position="740"/>
    </location>
</feature>
<comment type="caution">
    <text evidence="3">The sequence shown here is derived from an EMBL/GenBank/DDBJ whole genome shotgun (WGS) entry which is preliminary data.</text>
</comment>
<reference evidence="3" key="1">
    <citation type="submission" date="2022-07" db="EMBL/GenBank/DDBJ databases">
        <title>Phylogenomic reconstructions and comparative analyses of Kickxellomycotina fungi.</title>
        <authorList>
            <person name="Reynolds N.K."/>
            <person name="Stajich J.E."/>
            <person name="Barry K."/>
            <person name="Grigoriev I.V."/>
            <person name="Crous P."/>
            <person name="Smith M.E."/>
        </authorList>
    </citation>
    <scope>NUCLEOTIDE SEQUENCE</scope>
    <source>
        <strain evidence="3">NRRL 1566</strain>
    </source>
</reference>
<evidence type="ECO:0000313" key="4">
    <source>
        <dbReference type="Proteomes" id="UP001139887"/>
    </source>
</evidence>
<feature type="compositionally biased region" description="Basic and acidic residues" evidence="1">
    <location>
        <begin position="187"/>
        <end position="198"/>
    </location>
</feature>
<proteinExistence type="predicted"/>
<feature type="compositionally biased region" description="Polar residues" evidence="1">
    <location>
        <begin position="344"/>
        <end position="353"/>
    </location>
</feature>
<evidence type="ECO:0000256" key="1">
    <source>
        <dbReference type="SAM" id="MobiDB-lite"/>
    </source>
</evidence>
<keyword evidence="4" id="KW-1185">Reference proteome</keyword>